<sequence length="79" mass="8893">MKAIIPLLILIILVPLVAAENFDFYVLLHSNNGQGLIVAQSKVVVIQRQENLHQILLCMDFAHGRILDLRCLTVIPKPH</sequence>
<name>A0A2G5CDN5_AQUCA</name>
<dbReference type="EMBL" id="KZ305077">
    <property type="protein sequence ID" value="PIA29401.1"/>
    <property type="molecule type" value="Genomic_DNA"/>
</dbReference>
<dbReference type="AlphaFoldDB" id="A0A2G5CDN5"/>
<accession>A0A2G5CDN5</accession>
<evidence type="ECO:0000256" key="1">
    <source>
        <dbReference type="SAM" id="SignalP"/>
    </source>
</evidence>
<feature type="chain" id="PRO_5013592755" evidence="1">
    <location>
        <begin position="20"/>
        <end position="79"/>
    </location>
</feature>
<protein>
    <submittedName>
        <fullName evidence="2">Uncharacterized protein</fullName>
    </submittedName>
</protein>
<evidence type="ECO:0000313" key="2">
    <source>
        <dbReference type="EMBL" id="PIA29401.1"/>
    </source>
</evidence>
<reference evidence="2 3" key="1">
    <citation type="submission" date="2017-09" db="EMBL/GenBank/DDBJ databases">
        <title>WGS assembly of Aquilegia coerulea Goldsmith.</title>
        <authorList>
            <person name="Hodges S."/>
            <person name="Kramer E."/>
            <person name="Nordborg M."/>
            <person name="Tomkins J."/>
            <person name="Borevitz J."/>
            <person name="Derieg N."/>
            <person name="Yan J."/>
            <person name="Mihaltcheva S."/>
            <person name="Hayes R.D."/>
            <person name="Rokhsar D."/>
        </authorList>
    </citation>
    <scope>NUCLEOTIDE SEQUENCE [LARGE SCALE GENOMIC DNA]</scope>
    <source>
        <strain evidence="3">cv. Goldsmith</strain>
    </source>
</reference>
<feature type="signal peptide" evidence="1">
    <location>
        <begin position="1"/>
        <end position="19"/>
    </location>
</feature>
<dbReference type="Proteomes" id="UP000230069">
    <property type="component" value="Unassembled WGS sequence"/>
</dbReference>
<proteinExistence type="predicted"/>
<organism evidence="2 3">
    <name type="scientific">Aquilegia coerulea</name>
    <name type="common">Rocky mountain columbine</name>
    <dbReference type="NCBI Taxonomy" id="218851"/>
    <lineage>
        <taxon>Eukaryota</taxon>
        <taxon>Viridiplantae</taxon>
        <taxon>Streptophyta</taxon>
        <taxon>Embryophyta</taxon>
        <taxon>Tracheophyta</taxon>
        <taxon>Spermatophyta</taxon>
        <taxon>Magnoliopsida</taxon>
        <taxon>Ranunculales</taxon>
        <taxon>Ranunculaceae</taxon>
        <taxon>Thalictroideae</taxon>
        <taxon>Aquilegia</taxon>
    </lineage>
</organism>
<evidence type="ECO:0000313" key="3">
    <source>
        <dbReference type="Proteomes" id="UP000230069"/>
    </source>
</evidence>
<keyword evidence="1" id="KW-0732">Signal</keyword>
<gene>
    <name evidence="2" type="ORF">AQUCO_06000045v1</name>
</gene>
<dbReference type="InParanoid" id="A0A2G5CDN5"/>
<keyword evidence="3" id="KW-1185">Reference proteome</keyword>